<keyword evidence="1" id="KW-0812">Transmembrane</keyword>
<protein>
    <recommendedName>
        <fullName evidence="4">DUF2946 domain-containing protein</fullName>
    </recommendedName>
</protein>
<dbReference type="EMBL" id="JAVDRD010000003">
    <property type="protein sequence ID" value="MDR6510819.1"/>
    <property type="molecule type" value="Genomic_DNA"/>
</dbReference>
<evidence type="ECO:0000313" key="2">
    <source>
        <dbReference type="EMBL" id="MDR6510819.1"/>
    </source>
</evidence>
<comment type="caution">
    <text evidence="2">The sequence shown here is derived from an EMBL/GenBank/DDBJ whole genome shotgun (WGS) entry which is preliminary data.</text>
</comment>
<organism evidence="2 3">
    <name type="scientific">Novosphingobium capsulatum</name>
    <dbReference type="NCBI Taxonomy" id="13688"/>
    <lineage>
        <taxon>Bacteria</taxon>
        <taxon>Pseudomonadati</taxon>
        <taxon>Pseudomonadota</taxon>
        <taxon>Alphaproteobacteria</taxon>
        <taxon>Sphingomonadales</taxon>
        <taxon>Sphingomonadaceae</taxon>
        <taxon>Novosphingobium</taxon>
    </lineage>
</organism>
<keyword evidence="3" id="KW-1185">Reference proteome</keyword>
<evidence type="ECO:0000256" key="1">
    <source>
        <dbReference type="SAM" id="Phobius"/>
    </source>
</evidence>
<gene>
    <name evidence="2" type="ORF">J2792_001685</name>
</gene>
<evidence type="ECO:0000313" key="3">
    <source>
        <dbReference type="Proteomes" id="UP001184150"/>
    </source>
</evidence>
<feature type="transmembrane region" description="Helical" evidence="1">
    <location>
        <begin position="101"/>
        <end position="119"/>
    </location>
</feature>
<dbReference type="Proteomes" id="UP001184150">
    <property type="component" value="Unassembled WGS sequence"/>
</dbReference>
<dbReference type="RefSeq" id="WP_168352029.1">
    <property type="nucleotide sequence ID" value="NZ_JAVDRD010000003.1"/>
</dbReference>
<accession>A0ABU1MKE6</accession>
<keyword evidence="1" id="KW-1133">Transmembrane helix</keyword>
<proteinExistence type="predicted"/>
<keyword evidence="1" id="KW-0472">Membrane</keyword>
<sequence length="134" mass="13355">MRHPRLGLMILALVLGLRVLIPPGMMPVPNGARGIVVALCDGSGPLGADVSKASRRTITLPTSHPAKTDGTANPGPCAFGVLANAMIGGGEAPALPLAPPLIAPITPALVAALMLAAIARTRPPARAPPQGAFG</sequence>
<name>A0ABU1MKE6_9SPHN</name>
<evidence type="ECO:0008006" key="4">
    <source>
        <dbReference type="Google" id="ProtNLM"/>
    </source>
</evidence>
<reference evidence="2 3" key="1">
    <citation type="submission" date="2023-07" db="EMBL/GenBank/DDBJ databases">
        <title>Sorghum-associated microbial communities from plants grown in Nebraska, USA.</title>
        <authorList>
            <person name="Schachtman D."/>
        </authorList>
    </citation>
    <scope>NUCLEOTIDE SEQUENCE [LARGE SCALE GENOMIC DNA]</scope>
    <source>
        <strain evidence="2 3">DS1027</strain>
    </source>
</reference>